<dbReference type="Pfam" id="PF13439">
    <property type="entry name" value="Glyco_transf_4"/>
    <property type="match status" value="1"/>
</dbReference>
<dbReference type="SUPFAM" id="SSF53756">
    <property type="entry name" value="UDP-Glycosyltransferase/glycogen phosphorylase"/>
    <property type="match status" value="1"/>
</dbReference>
<name>A0A430SDU7_THESC</name>
<comment type="caution">
    <text evidence="3">The sequence shown here is derived from an EMBL/GenBank/DDBJ whole genome shotgun (WGS) entry which is preliminary data.</text>
</comment>
<dbReference type="Proteomes" id="UP000286928">
    <property type="component" value="Unassembled WGS sequence"/>
</dbReference>
<evidence type="ECO:0000313" key="6">
    <source>
        <dbReference type="Proteomes" id="UP000287962"/>
    </source>
</evidence>
<gene>
    <name evidence="4" type="ORF">CSW25_08470</name>
    <name evidence="3" type="ORF">CSW33_00765</name>
</gene>
<dbReference type="InterPro" id="IPR050194">
    <property type="entry name" value="Glycosyltransferase_grp1"/>
</dbReference>
<proteinExistence type="predicted"/>
<organism evidence="3 5">
    <name type="scientific">Thermus scotoductus</name>
    <dbReference type="NCBI Taxonomy" id="37636"/>
    <lineage>
        <taxon>Bacteria</taxon>
        <taxon>Thermotogati</taxon>
        <taxon>Deinococcota</taxon>
        <taxon>Deinococci</taxon>
        <taxon>Thermales</taxon>
        <taxon>Thermaceae</taxon>
        <taxon>Thermus</taxon>
    </lineage>
</organism>
<evidence type="ECO:0000259" key="2">
    <source>
        <dbReference type="Pfam" id="PF13439"/>
    </source>
</evidence>
<dbReference type="PANTHER" id="PTHR45947">
    <property type="entry name" value="SULFOQUINOVOSYL TRANSFERASE SQD2"/>
    <property type="match status" value="1"/>
</dbReference>
<dbReference type="InterPro" id="IPR001296">
    <property type="entry name" value="Glyco_trans_1"/>
</dbReference>
<evidence type="ECO:0008006" key="7">
    <source>
        <dbReference type="Google" id="ProtNLM"/>
    </source>
</evidence>
<dbReference type="EMBL" id="PEML01000271">
    <property type="protein sequence ID" value="RTI06432.1"/>
    <property type="molecule type" value="Genomic_DNA"/>
</dbReference>
<evidence type="ECO:0000313" key="5">
    <source>
        <dbReference type="Proteomes" id="UP000286928"/>
    </source>
</evidence>
<dbReference type="Proteomes" id="UP000287962">
    <property type="component" value="Unassembled WGS sequence"/>
</dbReference>
<feature type="domain" description="Glycosyltransferase subfamily 4-like N-terminal" evidence="2">
    <location>
        <begin position="14"/>
        <end position="189"/>
    </location>
</feature>
<sequence length="384" mass="42958">MNIILGTHWTLREVGGVQSHLKNLTRIMTKQGYQYVLVHPSDRFLSIWWKAYCTLKHLGNTDRGRIDLALRRMADARLTLEHFLKRGNFHLIHAHDVFFMYASTDLLQKKSYAKPKVLTVHGPLWHEVRMLMGNRSPRFSAFVRGVEEEAYAAADAIIVVDSNLRRTLVEEYGVPYAKVRVIHNSVDTDWFTPGNGYKTPNPSFLVPRRLVPKNGVPVAVEAFRRIAQSGAELWIAGDGPQRPIIEGLIQRYKLQGRVRLLGSVGAEVVLELMRKAWGVIIPSVPTEGVIEATSIAALEAMSVAKPVFASGIGGLKEIIQHGETGFLFPPGDADALASLLEEAINQPETLGEIGEKARAYVLQHHSLPIWFKHIQAVYREVLGL</sequence>
<dbReference type="InterPro" id="IPR028098">
    <property type="entry name" value="Glyco_trans_4-like_N"/>
</dbReference>
<keyword evidence="6" id="KW-1185">Reference proteome</keyword>
<evidence type="ECO:0000313" key="3">
    <source>
        <dbReference type="EMBL" id="RTH34752.1"/>
    </source>
</evidence>
<reference evidence="4" key="1">
    <citation type="submission" date="2017-10" db="EMBL/GenBank/DDBJ databases">
        <authorList>
            <person name="Wilpiszeski R.L."/>
            <person name="Zhidan Z."/>
            <person name="House C.H."/>
        </authorList>
    </citation>
    <scope>NUCLEOTIDE SEQUENCE</scope>
    <source>
        <strain evidence="4">12_S12</strain>
    </source>
</reference>
<accession>A0A430SDU7</accession>
<dbReference type="AlphaFoldDB" id="A0A430SDU7"/>
<protein>
    <recommendedName>
        <fullName evidence="7">Glycosyl transferase family 1</fullName>
    </recommendedName>
</protein>
<evidence type="ECO:0000313" key="4">
    <source>
        <dbReference type="EMBL" id="RTI06432.1"/>
    </source>
</evidence>
<feature type="domain" description="Glycosyl transferase family 1" evidence="1">
    <location>
        <begin position="200"/>
        <end position="358"/>
    </location>
</feature>
<dbReference type="CDD" id="cd03801">
    <property type="entry name" value="GT4_PimA-like"/>
    <property type="match status" value="1"/>
</dbReference>
<evidence type="ECO:0000259" key="1">
    <source>
        <dbReference type="Pfam" id="PF00534"/>
    </source>
</evidence>
<dbReference type="Gene3D" id="3.40.50.2000">
    <property type="entry name" value="Glycogen Phosphorylase B"/>
    <property type="match status" value="2"/>
</dbReference>
<dbReference type="PANTHER" id="PTHR45947:SF3">
    <property type="entry name" value="SULFOQUINOVOSYL TRANSFERASE SQD2"/>
    <property type="match status" value="1"/>
</dbReference>
<dbReference type="RefSeq" id="WP_126193801.1">
    <property type="nucleotide sequence ID" value="NZ_PELO01000024.1"/>
</dbReference>
<reference evidence="5 6" key="2">
    <citation type="journal article" date="2019" name="Extremophiles">
        <title>Biogeography of thermophiles and predominance of Thermus scotoductus in domestic water heaters.</title>
        <authorList>
            <person name="Wilpiszeski R.L."/>
            <person name="Zhang Z."/>
            <person name="House C.H."/>
        </authorList>
    </citation>
    <scope>NUCLEOTIDE SEQUENCE [LARGE SCALE GENOMIC DNA]</scope>
    <source>
        <strain evidence="4 6">12_S12</strain>
        <strain evidence="3 5">20_S20</strain>
    </source>
</reference>
<dbReference type="EMBL" id="PEMD01000016">
    <property type="protein sequence ID" value="RTH34752.1"/>
    <property type="molecule type" value="Genomic_DNA"/>
</dbReference>
<dbReference type="Pfam" id="PF00534">
    <property type="entry name" value="Glycos_transf_1"/>
    <property type="match status" value="1"/>
</dbReference>
<dbReference type="GO" id="GO:0016757">
    <property type="term" value="F:glycosyltransferase activity"/>
    <property type="evidence" value="ECO:0007669"/>
    <property type="project" value="InterPro"/>
</dbReference>